<evidence type="ECO:0000313" key="4">
    <source>
        <dbReference type="Proteomes" id="UP000193719"/>
    </source>
</evidence>
<feature type="chain" id="PRO_5012937448" evidence="2">
    <location>
        <begin position="23"/>
        <end position="211"/>
    </location>
</feature>
<keyword evidence="1" id="KW-1133">Transmembrane helix</keyword>
<organism evidence="3 4">
    <name type="scientific">Piromyces finnis</name>
    <dbReference type="NCBI Taxonomy" id="1754191"/>
    <lineage>
        <taxon>Eukaryota</taxon>
        <taxon>Fungi</taxon>
        <taxon>Fungi incertae sedis</taxon>
        <taxon>Chytridiomycota</taxon>
        <taxon>Chytridiomycota incertae sedis</taxon>
        <taxon>Neocallimastigomycetes</taxon>
        <taxon>Neocallimastigales</taxon>
        <taxon>Neocallimastigaceae</taxon>
        <taxon>Piromyces</taxon>
    </lineage>
</organism>
<evidence type="ECO:0000313" key="3">
    <source>
        <dbReference type="EMBL" id="ORX51357.1"/>
    </source>
</evidence>
<evidence type="ECO:0000256" key="1">
    <source>
        <dbReference type="SAM" id="Phobius"/>
    </source>
</evidence>
<dbReference type="Proteomes" id="UP000193719">
    <property type="component" value="Unassembled WGS sequence"/>
</dbReference>
<feature type="transmembrane region" description="Helical" evidence="1">
    <location>
        <begin position="192"/>
        <end position="210"/>
    </location>
</feature>
<reference evidence="3 4" key="2">
    <citation type="submission" date="2016-08" db="EMBL/GenBank/DDBJ databases">
        <title>Pervasive Adenine N6-methylation of Active Genes in Fungi.</title>
        <authorList>
            <consortium name="DOE Joint Genome Institute"/>
            <person name="Mondo S.J."/>
            <person name="Dannebaum R.O."/>
            <person name="Kuo R.C."/>
            <person name="Labutti K."/>
            <person name="Haridas S."/>
            <person name="Kuo A."/>
            <person name="Salamov A."/>
            <person name="Ahrendt S.R."/>
            <person name="Lipzen A."/>
            <person name="Sullivan W."/>
            <person name="Andreopoulos W.B."/>
            <person name="Clum A."/>
            <person name="Lindquist E."/>
            <person name="Daum C."/>
            <person name="Ramamoorthy G.K."/>
            <person name="Gryganskyi A."/>
            <person name="Culley D."/>
            <person name="Magnuson J.K."/>
            <person name="James T.Y."/>
            <person name="O'Malley M.A."/>
            <person name="Stajich J.E."/>
            <person name="Spatafora J.W."/>
            <person name="Visel A."/>
            <person name="Grigoriev I.V."/>
        </authorList>
    </citation>
    <scope>NUCLEOTIDE SEQUENCE [LARGE SCALE GENOMIC DNA]</scope>
    <source>
        <strain evidence="4">finn</strain>
    </source>
</reference>
<feature type="signal peptide" evidence="2">
    <location>
        <begin position="1"/>
        <end position="22"/>
    </location>
</feature>
<dbReference type="EMBL" id="MCFH01000018">
    <property type="protein sequence ID" value="ORX51357.1"/>
    <property type="molecule type" value="Genomic_DNA"/>
</dbReference>
<keyword evidence="2" id="KW-0732">Signal</keyword>
<name>A0A1Y1VAS7_9FUNG</name>
<dbReference type="AlphaFoldDB" id="A0A1Y1VAS7"/>
<protein>
    <submittedName>
        <fullName evidence="3">Uncharacterized protein</fullName>
    </submittedName>
</protein>
<dbReference type="OrthoDB" id="2143825at2759"/>
<keyword evidence="1" id="KW-0812">Transmembrane</keyword>
<evidence type="ECO:0000256" key="2">
    <source>
        <dbReference type="SAM" id="SignalP"/>
    </source>
</evidence>
<comment type="caution">
    <text evidence="3">The sequence shown here is derived from an EMBL/GenBank/DDBJ whole genome shotgun (WGS) entry which is preliminary data.</text>
</comment>
<reference evidence="3 4" key="1">
    <citation type="submission" date="2016-08" db="EMBL/GenBank/DDBJ databases">
        <title>Genomes of anaerobic fungi encode conserved fungal cellulosomes for biomass hydrolysis.</title>
        <authorList>
            <consortium name="DOE Joint Genome Institute"/>
            <person name="Haitjema C.H."/>
            <person name="Gilmore S.P."/>
            <person name="Henske J.K."/>
            <person name="Solomon K.V."/>
            <person name="De Groot R."/>
            <person name="Kuo A."/>
            <person name="Mondo S.J."/>
            <person name="Salamov A.A."/>
            <person name="Labutti K."/>
            <person name="Zhao Z."/>
            <person name="Chiniquy J."/>
            <person name="Barry K."/>
            <person name="Brewer H.M."/>
            <person name="Purvine S.O."/>
            <person name="Wright A.T."/>
            <person name="Boxma B."/>
            <person name="Van Alen T."/>
            <person name="Hackstein J.H."/>
            <person name="Baker S.E."/>
            <person name="Grigoriev I.V."/>
            <person name="O'Malley M.A."/>
        </authorList>
    </citation>
    <scope>NUCLEOTIDE SEQUENCE [LARGE SCALE GENOMIC DNA]</scope>
    <source>
        <strain evidence="4">finn</strain>
    </source>
</reference>
<keyword evidence="1" id="KW-0472">Membrane</keyword>
<accession>A0A1Y1VAS7</accession>
<sequence length="211" mass="22869">MKTLNFLFVMAVCFMTISHVSANYYIIKTFENYGSKSDEGAEGHLDSDGQKRVDCFVGLIGNKVNKPQTIFYKSDGVDKNGNVKVNSRKFTAEAIAAKIGVGTEALSGDDTALATIKDTLVNNQITDAIFVWTDKEKASKLAQNLGATNAPKEFKKSNYGLIWNIENDSLTEMNMDCADVSNVVKSGASTTFSASILALAVSVMASLYLLF</sequence>
<gene>
    <name evidence="3" type="ORF">BCR36DRAFT_582904</name>
</gene>
<keyword evidence="4" id="KW-1185">Reference proteome</keyword>
<proteinExistence type="predicted"/>